<dbReference type="Gene3D" id="3.40.50.450">
    <property type="match status" value="1"/>
</dbReference>
<evidence type="ECO:0000256" key="1">
    <source>
        <dbReference type="SAM" id="MobiDB-lite"/>
    </source>
</evidence>
<proteinExistence type="predicted"/>
<dbReference type="PROSITE" id="PS50104">
    <property type="entry name" value="TIR"/>
    <property type="match status" value="1"/>
</dbReference>
<feature type="compositionally biased region" description="Polar residues" evidence="1">
    <location>
        <begin position="211"/>
        <end position="223"/>
    </location>
</feature>
<organism evidence="3 4">
    <name type="scientific">Holothuria leucospilota</name>
    <name type="common">Black long sea cucumber</name>
    <name type="synonym">Mertensiothuria leucospilota</name>
    <dbReference type="NCBI Taxonomy" id="206669"/>
    <lineage>
        <taxon>Eukaryota</taxon>
        <taxon>Metazoa</taxon>
        <taxon>Echinodermata</taxon>
        <taxon>Eleutherozoa</taxon>
        <taxon>Echinozoa</taxon>
        <taxon>Holothuroidea</taxon>
        <taxon>Aspidochirotacea</taxon>
        <taxon>Aspidochirotida</taxon>
        <taxon>Holothuriidae</taxon>
        <taxon>Holothuria</taxon>
    </lineage>
</organism>
<dbReference type="AlphaFoldDB" id="A0A9Q0YRN5"/>
<accession>A0A9Q0YRN5</accession>
<comment type="caution">
    <text evidence="3">The sequence shown here is derived from an EMBL/GenBank/DDBJ whole genome shotgun (WGS) entry which is preliminary data.</text>
</comment>
<dbReference type="SUPFAM" id="SSF52200">
    <property type="entry name" value="Toll/Interleukin receptor TIR domain"/>
    <property type="match status" value="1"/>
</dbReference>
<dbReference type="PANTHER" id="PTHR47508:SF3">
    <property type="entry name" value="TIR DOMAIN-CONTAINING PROTEIN"/>
    <property type="match status" value="1"/>
</dbReference>
<evidence type="ECO:0000259" key="2">
    <source>
        <dbReference type="PROSITE" id="PS50104"/>
    </source>
</evidence>
<dbReference type="Pfam" id="PF13676">
    <property type="entry name" value="TIR_2"/>
    <property type="match status" value="1"/>
</dbReference>
<evidence type="ECO:0000313" key="3">
    <source>
        <dbReference type="EMBL" id="KAJ8025454.1"/>
    </source>
</evidence>
<gene>
    <name evidence="3" type="ORF">HOLleu_33017</name>
</gene>
<dbReference type="Proteomes" id="UP001152320">
    <property type="component" value="Chromosome 17"/>
</dbReference>
<dbReference type="Gene3D" id="3.40.50.10140">
    <property type="entry name" value="Toll/interleukin-1 receptor homology (TIR) domain"/>
    <property type="match status" value="1"/>
</dbReference>
<feature type="region of interest" description="Disordered" evidence="1">
    <location>
        <begin position="192"/>
        <end position="223"/>
    </location>
</feature>
<sequence length="860" mass="95949">MEEEDSAEASVLGICLASETYTSQFNGQDTVLGSILVDLMTIKSVQDLRGTLQEQLDTLPEVYRFLTKQRWPLKLDQEEKFSVKHVIDSEGIIRIQSHHGQRKVGIVSGAGKALGFVFFSDLNLKVSHLRKAINFQLTEVKEFWNNSWVFLDNNSWPLSSKQEEAIAVLEVLCNSSVRVQFGAEGGITERVEEHTTPTKDSSLSPPAKIQRVQSPSSISSGEDVQCYTQPHTMAPMHSITEADSPIKTNSQPAKQILISYVRAEASEYALDLKAELENRNISVYLDVHEIFGGTDWQDSLNYAVSNCEVFVPLVTPRYGETQWTNREIKLADVLNKYIVPISFLKYWPPRCLAIQFATTQFINWKLASCSKYSAHGSHAVNGIDSADGGFSWDRPDVVAVSKEIVRRCKREAKKNEKNASGKPNQLNRLSRGFSTMFPLKAMDHIDGVRDRPSLVIISAHPAQEAFAEELKELFESENLQVWTTLELIKVEENGEVHSDDTDIILDSQQDNIGSSSQYNRELIFQQKVEEAGVIVFVLSKSFAESGTCKQQVYYCEQRKQVVPLKFEAFEMPGWMSLLIGTNTFEDVQRTDYRTTLLNRVSRAVSSDTVEDTAEFAKEVEINASVQFICQKLPSAGCVYIAGGTKFFYEKSADICKCIGESLAELSNLSVVTGGFYGVGETISFSFYESRKNQGKETNVWHILPVRDDQDRSAQGRQNSDKTFQKVPFGQTIYCGESVRQRETIVSRVFDICILVEGGPGAAHEAEEFTWSDHTVIPVKCTGGAAGGKFKVPEKIFEVPPGVDALDWHCLGKRESTPEEIGKAVKSIVIALSKGAASQVTCQKSFYKRPAISRTRSLSSS</sequence>
<dbReference type="EMBL" id="JAIZAY010000017">
    <property type="protein sequence ID" value="KAJ8025454.1"/>
    <property type="molecule type" value="Genomic_DNA"/>
</dbReference>
<reference evidence="3" key="1">
    <citation type="submission" date="2021-10" db="EMBL/GenBank/DDBJ databases">
        <title>Tropical sea cucumber genome reveals ecological adaptation and Cuvierian tubules defense mechanism.</title>
        <authorList>
            <person name="Chen T."/>
        </authorList>
    </citation>
    <scope>NUCLEOTIDE SEQUENCE</scope>
    <source>
        <strain evidence="3">Nanhai2018</strain>
        <tissue evidence="3">Muscle</tissue>
    </source>
</reference>
<evidence type="ECO:0000313" key="4">
    <source>
        <dbReference type="Proteomes" id="UP001152320"/>
    </source>
</evidence>
<keyword evidence="4" id="KW-1185">Reference proteome</keyword>
<protein>
    <recommendedName>
        <fullName evidence="2">TIR domain-containing protein</fullName>
    </recommendedName>
</protein>
<feature type="domain" description="TIR" evidence="2">
    <location>
        <begin position="252"/>
        <end position="380"/>
    </location>
</feature>
<dbReference type="GO" id="GO:0007165">
    <property type="term" value="P:signal transduction"/>
    <property type="evidence" value="ECO:0007669"/>
    <property type="project" value="InterPro"/>
</dbReference>
<dbReference type="InterPro" id="IPR000157">
    <property type="entry name" value="TIR_dom"/>
</dbReference>
<name>A0A9Q0YRN5_HOLLE</name>
<dbReference type="OrthoDB" id="10062307at2759"/>
<dbReference type="InterPro" id="IPR035897">
    <property type="entry name" value="Toll_tir_struct_dom_sf"/>
</dbReference>
<dbReference type="PANTHER" id="PTHR47508">
    <property type="entry name" value="SAM DOMAIN-CONTAINING PROTEIN-RELATED"/>
    <property type="match status" value="1"/>
</dbReference>